<evidence type="ECO:0000256" key="1">
    <source>
        <dbReference type="ARBA" id="ARBA00008520"/>
    </source>
</evidence>
<feature type="signal peptide" evidence="4">
    <location>
        <begin position="1"/>
        <end position="21"/>
    </location>
</feature>
<evidence type="ECO:0000256" key="4">
    <source>
        <dbReference type="SAM" id="SignalP"/>
    </source>
</evidence>
<dbReference type="Gene3D" id="3.40.190.10">
    <property type="entry name" value="Periplasmic binding protein-like II"/>
    <property type="match status" value="1"/>
</dbReference>
<accession>A0A563EJ85</accession>
<evidence type="ECO:0000256" key="2">
    <source>
        <dbReference type="ARBA" id="ARBA00022448"/>
    </source>
</evidence>
<dbReference type="PROSITE" id="PS51257">
    <property type="entry name" value="PROKAR_LIPOPROTEIN"/>
    <property type="match status" value="1"/>
</dbReference>
<evidence type="ECO:0000313" key="5">
    <source>
        <dbReference type="EMBL" id="TWP46742.1"/>
    </source>
</evidence>
<dbReference type="PANTHER" id="PTHR30061:SF50">
    <property type="entry name" value="MALTOSE_MALTODEXTRIN-BINDING PERIPLASMIC PROTEIN"/>
    <property type="match status" value="1"/>
</dbReference>
<dbReference type="Pfam" id="PF13416">
    <property type="entry name" value="SBP_bac_8"/>
    <property type="match status" value="1"/>
</dbReference>
<dbReference type="GO" id="GO:0015768">
    <property type="term" value="P:maltose transport"/>
    <property type="evidence" value="ECO:0007669"/>
    <property type="project" value="TreeGrafter"/>
</dbReference>
<proteinExistence type="inferred from homology"/>
<keyword evidence="3 4" id="KW-0732">Signal</keyword>
<evidence type="ECO:0000313" key="6">
    <source>
        <dbReference type="Proteomes" id="UP000316639"/>
    </source>
</evidence>
<name>A0A563EJ85_9PSEU</name>
<dbReference type="InterPro" id="IPR006059">
    <property type="entry name" value="SBP"/>
</dbReference>
<organism evidence="5 6">
    <name type="scientific">Lentzea tibetensis</name>
    <dbReference type="NCBI Taxonomy" id="2591470"/>
    <lineage>
        <taxon>Bacteria</taxon>
        <taxon>Bacillati</taxon>
        <taxon>Actinomycetota</taxon>
        <taxon>Actinomycetes</taxon>
        <taxon>Pseudonocardiales</taxon>
        <taxon>Pseudonocardiaceae</taxon>
        <taxon>Lentzea</taxon>
    </lineage>
</organism>
<dbReference type="CDD" id="cd13585">
    <property type="entry name" value="PBP2_TMBP_like"/>
    <property type="match status" value="1"/>
</dbReference>
<gene>
    <name evidence="5" type="ORF">FKR81_34725</name>
</gene>
<dbReference type="PANTHER" id="PTHR30061">
    <property type="entry name" value="MALTOSE-BINDING PERIPLASMIC PROTEIN"/>
    <property type="match status" value="1"/>
</dbReference>
<feature type="chain" id="PRO_5022125715" evidence="4">
    <location>
        <begin position="22"/>
        <end position="404"/>
    </location>
</feature>
<sequence length="404" mass="43553">MRVMLVSVLFAISACSNGASSSDGTTLTWWDYFGYSPASDQAVNTLITRYQDAHPGVQIKRTPIGFADFHAKIVQAAASGTFPDIAVIDTPDVPLLASQNAIGDLTWRFASWPDKDKYLEHVRDGVKYQEKFYGVPLRSNTTALIYNADHFAQANISAPPKTWAELRTAAKSLTSADHSGLCFAAAANEQLTFNFLPLMWQAGGDLRTVGDAPSVEALKFVNALVNEDKSVPRSVLQWGHSDVEKEFAAGHCSMMVNGPWTLPSVEKAGFAWAAAPLPAGAKGPASPLGGEAWVVGAKSKNTDAAWQLLTWLADPKNSAKEIGGGLGSIPNRDDTLKDPAWKWNNAVEAFAEQMPSARARSVYGPKYPQMSEAIWTMAQQVMTGERDPQQAADAAKAKIQPLLG</sequence>
<comment type="caution">
    <text evidence="5">The sequence shown here is derived from an EMBL/GenBank/DDBJ whole genome shotgun (WGS) entry which is preliminary data.</text>
</comment>
<dbReference type="EMBL" id="VOBR01000030">
    <property type="protein sequence ID" value="TWP46742.1"/>
    <property type="molecule type" value="Genomic_DNA"/>
</dbReference>
<dbReference type="SUPFAM" id="SSF53850">
    <property type="entry name" value="Periplasmic binding protein-like II"/>
    <property type="match status" value="1"/>
</dbReference>
<dbReference type="GO" id="GO:0055052">
    <property type="term" value="C:ATP-binding cassette (ABC) transporter complex, substrate-binding subunit-containing"/>
    <property type="evidence" value="ECO:0007669"/>
    <property type="project" value="TreeGrafter"/>
</dbReference>
<keyword evidence="2" id="KW-0813">Transport</keyword>
<dbReference type="GO" id="GO:0042956">
    <property type="term" value="P:maltodextrin transmembrane transport"/>
    <property type="evidence" value="ECO:0007669"/>
    <property type="project" value="TreeGrafter"/>
</dbReference>
<dbReference type="OrthoDB" id="9780991at2"/>
<dbReference type="Proteomes" id="UP000316639">
    <property type="component" value="Unassembled WGS sequence"/>
</dbReference>
<dbReference type="AlphaFoldDB" id="A0A563EJ85"/>
<evidence type="ECO:0000256" key="3">
    <source>
        <dbReference type="ARBA" id="ARBA00022729"/>
    </source>
</evidence>
<protein>
    <submittedName>
        <fullName evidence="5">Sugar ABC transporter substrate-binding protein</fullName>
    </submittedName>
</protein>
<keyword evidence="6" id="KW-1185">Reference proteome</keyword>
<dbReference type="GO" id="GO:1901982">
    <property type="term" value="F:maltose binding"/>
    <property type="evidence" value="ECO:0007669"/>
    <property type="project" value="TreeGrafter"/>
</dbReference>
<reference evidence="5 6" key="1">
    <citation type="submission" date="2019-07" db="EMBL/GenBank/DDBJ databases">
        <title>Lentzea xizangensis sp. nov., isolated from Qinghai-Tibetan Plateau Soils.</title>
        <authorList>
            <person name="Huang J."/>
        </authorList>
    </citation>
    <scope>NUCLEOTIDE SEQUENCE [LARGE SCALE GENOMIC DNA]</scope>
    <source>
        <strain evidence="5 6">FXJ1.1311</strain>
    </source>
</reference>
<comment type="similarity">
    <text evidence="1">Belongs to the bacterial solute-binding protein 1 family.</text>
</comment>